<reference evidence="4" key="1">
    <citation type="submission" date="2018-09" db="EMBL/GenBank/DDBJ databases">
        <authorList>
            <person name="Zhu H."/>
        </authorList>
    </citation>
    <scope>NUCLEOTIDE SEQUENCE [LARGE SCALE GENOMIC DNA]</scope>
    <source>
        <strain evidence="4">K1S02-23</strain>
    </source>
</reference>
<proteinExistence type="inferred from homology"/>
<dbReference type="PROSITE" id="PS00061">
    <property type="entry name" value="ADH_SHORT"/>
    <property type="match status" value="1"/>
</dbReference>
<gene>
    <name evidence="3" type="ORF">D3878_14200</name>
</gene>
<dbReference type="AlphaFoldDB" id="A0A3A3G408"/>
<keyword evidence="4" id="KW-1185">Reference proteome</keyword>
<comment type="caution">
    <text evidence="3">The sequence shown here is derived from an EMBL/GenBank/DDBJ whole genome shotgun (WGS) entry which is preliminary data.</text>
</comment>
<evidence type="ECO:0000256" key="2">
    <source>
        <dbReference type="ARBA" id="ARBA00023002"/>
    </source>
</evidence>
<accession>A0A3A3G408</accession>
<dbReference type="PRINTS" id="PR00081">
    <property type="entry name" value="GDHRDH"/>
</dbReference>
<name>A0A3A3G408_9BURK</name>
<dbReference type="InterPro" id="IPR036291">
    <property type="entry name" value="NAD(P)-bd_dom_sf"/>
</dbReference>
<dbReference type="Gene3D" id="3.40.50.720">
    <property type="entry name" value="NAD(P)-binding Rossmann-like Domain"/>
    <property type="match status" value="1"/>
</dbReference>
<organism evidence="3 4">
    <name type="scientific">Noviherbaspirillum sedimenti</name>
    <dbReference type="NCBI Taxonomy" id="2320865"/>
    <lineage>
        <taxon>Bacteria</taxon>
        <taxon>Pseudomonadati</taxon>
        <taxon>Pseudomonadota</taxon>
        <taxon>Betaproteobacteria</taxon>
        <taxon>Burkholderiales</taxon>
        <taxon>Oxalobacteraceae</taxon>
        <taxon>Noviherbaspirillum</taxon>
    </lineage>
</organism>
<dbReference type="SUPFAM" id="SSF51735">
    <property type="entry name" value="NAD(P)-binding Rossmann-fold domains"/>
    <property type="match status" value="1"/>
</dbReference>
<dbReference type="FunFam" id="3.40.50.720:FF:000084">
    <property type="entry name" value="Short-chain dehydrogenase reductase"/>
    <property type="match status" value="1"/>
</dbReference>
<evidence type="ECO:0000313" key="3">
    <source>
        <dbReference type="EMBL" id="RJG02584.1"/>
    </source>
</evidence>
<protein>
    <submittedName>
        <fullName evidence="3">Glucose 1-dehydrogenase</fullName>
        <ecNumber evidence="3">1.1.1.47</ecNumber>
    </submittedName>
</protein>
<dbReference type="GO" id="GO:0047936">
    <property type="term" value="F:glucose 1-dehydrogenase [NAD(P)+] activity"/>
    <property type="evidence" value="ECO:0007669"/>
    <property type="project" value="UniProtKB-EC"/>
</dbReference>
<dbReference type="OrthoDB" id="6823797at2"/>
<dbReference type="Pfam" id="PF13561">
    <property type="entry name" value="adh_short_C2"/>
    <property type="match status" value="1"/>
</dbReference>
<dbReference type="PANTHER" id="PTHR24321">
    <property type="entry name" value="DEHYDROGENASES, SHORT CHAIN"/>
    <property type="match status" value="1"/>
</dbReference>
<dbReference type="InterPro" id="IPR002347">
    <property type="entry name" value="SDR_fam"/>
</dbReference>
<dbReference type="NCBIfam" id="NF005559">
    <property type="entry name" value="PRK07231.1"/>
    <property type="match status" value="1"/>
</dbReference>
<dbReference type="RefSeq" id="WP_119786085.1">
    <property type="nucleotide sequence ID" value="NZ_QYUQ01000002.1"/>
</dbReference>
<dbReference type="PRINTS" id="PR00080">
    <property type="entry name" value="SDRFAMILY"/>
</dbReference>
<dbReference type="Proteomes" id="UP000266327">
    <property type="component" value="Unassembled WGS sequence"/>
</dbReference>
<evidence type="ECO:0000256" key="1">
    <source>
        <dbReference type="ARBA" id="ARBA00006484"/>
    </source>
</evidence>
<evidence type="ECO:0000313" key="4">
    <source>
        <dbReference type="Proteomes" id="UP000266327"/>
    </source>
</evidence>
<dbReference type="PANTHER" id="PTHR24321:SF8">
    <property type="entry name" value="ESTRADIOL 17-BETA-DEHYDROGENASE 8-RELATED"/>
    <property type="match status" value="1"/>
</dbReference>
<dbReference type="EC" id="1.1.1.47" evidence="3"/>
<dbReference type="InterPro" id="IPR020904">
    <property type="entry name" value="Sc_DH/Rdtase_CS"/>
</dbReference>
<dbReference type="EMBL" id="QYUQ01000002">
    <property type="protein sequence ID" value="RJG02584.1"/>
    <property type="molecule type" value="Genomic_DNA"/>
</dbReference>
<sequence length="281" mass="29748">MSNVQDTTQKDIDAHALHAEVQYKNFSDLAGKVVFITGAGSGIGRAMADAFAVNGARLALLDINAELLNKAQQELQQTWPGIEVETVVASITDDVAVENAVAAAQARFGRIDVLLNNAGISMNKPTLELAAADWRRAIDINLNGAFYCAQSAARRMIAQGSGVILNTASMYGTVAAPERAAYCSSKAAVVMLTKVLAVEWAPSGLRVNALAPGYVQTALTDELVRTGRMDFDALIARTPARRLGKTHEIATLALFLASDSAAYINGQAIVADGGWSAYSYI</sequence>
<keyword evidence="2 3" id="KW-0560">Oxidoreductase</keyword>
<comment type="similarity">
    <text evidence="1">Belongs to the short-chain dehydrogenases/reductases (SDR) family.</text>
</comment>